<organism evidence="1 2">
    <name type="scientific">Pleurodeles waltl</name>
    <name type="common">Iberian ribbed newt</name>
    <dbReference type="NCBI Taxonomy" id="8319"/>
    <lineage>
        <taxon>Eukaryota</taxon>
        <taxon>Metazoa</taxon>
        <taxon>Chordata</taxon>
        <taxon>Craniata</taxon>
        <taxon>Vertebrata</taxon>
        <taxon>Euteleostomi</taxon>
        <taxon>Amphibia</taxon>
        <taxon>Batrachia</taxon>
        <taxon>Caudata</taxon>
        <taxon>Salamandroidea</taxon>
        <taxon>Salamandridae</taxon>
        <taxon>Pleurodelinae</taxon>
        <taxon>Pleurodeles</taxon>
    </lineage>
</organism>
<dbReference type="AlphaFoldDB" id="A0AAV7SA92"/>
<evidence type="ECO:0000313" key="1">
    <source>
        <dbReference type="EMBL" id="KAJ1160153.1"/>
    </source>
</evidence>
<keyword evidence="2" id="KW-1185">Reference proteome</keyword>
<comment type="caution">
    <text evidence="1">The sequence shown here is derived from an EMBL/GenBank/DDBJ whole genome shotgun (WGS) entry which is preliminary data.</text>
</comment>
<protein>
    <submittedName>
        <fullName evidence="1">Uncharacterized protein</fullName>
    </submittedName>
</protein>
<dbReference type="Proteomes" id="UP001066276">
    <property type="component" value="Chromosome 4_2"/>
</dbReference>
<name>A0AAV7SA92_PLEWA</name>
<evidence type="ECO:0000313" key="2">
    <source>
        <dbReference type="Proteomes" id="UP001066276"/>
    </source>
</evidence>
<gene>
    <name evidence="1" type="ORF">NDU88_000655</name>
</gene>
<dbReference type="EMBL" id="JANPWB010000008">
    <property type="protein sequence ID" value="KAJ1160153.1"/>
    <property type="molecule type" value="Genomic_DNA"/>
</dbReference>
<sequence length="145" mass="16977">MRHTSSFFTAVSQISAFFCLRLRRLFIGLARYSVNCILRVLRLFVATSVATSVLCPERTFFPLKSFIFVLIRVPKLQPIDSTRIPSAVKSRKCDAFRDIYTNMKECTSLDTRVDGNFNFYDDLKYLMVQKNGDKMRGRRKMEMYQ</sequence>
<reference evidence="1" key="1">
    <citation type="journal article" date="2022" name="bioRxiv">
        <title>Sequencing and chromosome-scale assembly of the giantPleurodeles waltlgenome.</title>
        <authorList>
            <person name="Brown T."/>
            <person name="Elewa A."/>
            <person name="Iarovenko S."/>
            <person name="Subramanian E."/>
            <person name="Araus A.J."/>
            <person name="Petzold A."/>
            <person name="Susuki M."/>
            <person name="Suzuki K.-i.T."/>
            <person name="Hayashi T."/>
            <person name="Toyoda A."/>
            <person name="Oliveira C."/>
            <person name="Osipova E."/>
            <person name="Leigh N.D."/>
            <person name="Simon A."/>
            <person name="Yun M.H."/>
        </authorList>
    </citation>
    <scope>NUCLEOTIDE SEQUENCE</scope>
    <source>
        <strain evidence="1">20211129_DDA</strain>
        <tissue evidence="1">Liver</tissue>
    </source>
</reference>
<accession>A0AAV7SA92</accession>
<proteinExistence type="predicted"/>